<accession>A0ABN9P9P4</accession>
<comment type="caution">
    <text evidence="2">The sequence shown here is derived from an EMBL/GenBank/DDBJ whole genome shotgun (WGS) entry which is preliminary data.</text>
</comment>
<evidence type="ECO:0000256" key="1">
    <source>
        <dbReference type="SAM" id="MobiDB-lite"/>
    </source>
</evidence>
<keyword evidence="3" id="KW-1185">Reference proteome</keyword>
<gene>
    <name evidence="2" type="ORF">PCOR1329_LOCUS1038</name>
</gene>
<dbReference type="Proteomes" id="UP001189429">
    <property type="component" value="Unassembled WGS sequence"/>
</dbReference>
<feature type="compositionally biased region" description="Low complexity" evidence="1">
    <location>
        <begin position="133"/>
        <end position="147"/>
    </location>
</feature>
<feature type="compositionally biased region" description="Low complexity" evidence="1">
    <location>
        <begin position="230"/>
        <end position="268"/>
    </location>
</feature>
<organism evidence="2 3">
    <name type="scientific">Prorocentrum cordatum</name>
    <dbReference type="NCBI Taxonomy" id="2364126"/>
    <lineage>
        <taxon>Eukaryota</taxon>
        <taxon>Sar</taxon>
        <taxon>Alveolata</taxon>
        <taxon>Dinophyceae</taxon>
        <taxon>Prorocentrales</taxon>
        <taxon>Prorocentraceae</taxon>
        <taxon>Prorocentrum</taxon>
    </lineage>
</organism>
<sequence>AEQGARLGEEAPGDEEDREEGSCASYGCVKYDGTHSCQCNDDCAKYDSCCNYADTCSVSGKKDDSWEKVPEFPVDVVNEDYKAACEGGNSLDDGWMYLYNEGRGTDNAACGTSSNYWCCRQCVDDHGCKDKSTTATRSTTTNAADDAVPARQSHAQGGAAPVSDESAEGRGGRRQGGGAESRGGEEAADDGGGGDEDDDPEPYDCSVGTDEDWKTNKKLWCCVIRKVGCEETQATAEPTPSPSTTTSIATTTSEKAATSTSTGSTTTAEDPEADVALR</sequence>
<feature type="compositionally biased region" description="Acidic residues" evidence="1">
    <location>
        <begin position="269"/>
        <end position="278"/>
    </location>
</feature>
<feature type="region of interest" description="Disordered" evidence="1">
    <location>
        <begin position="230"/>
        <end position="278"/>
    </location>
</feature>
<feature type="compositionally biased region" description="Acidic residues" evidence="1">
    <location>
        <begin position="186"/>
        <end position="202"/>
    </location>
</feature>
<protein>
    <recommendedName>
        <fullName evidence="4">SMB domain-containing protein</fullName>
    </recommendedName>
</protein>
<dbReference type="EMBL" id="CAUYUJ010000245">
    <property type="protein sequence ID" value="CAK0789482.1"/>
    <property type="molecule type" value="Genomic_DNA"/>
</dbReference>
<evidence type="ECO:0000313" key="2">
    <source>
        <dbReference type="EMBL" id="CAK0789482.1"/>
    </source>
</evidence>
<feature type="non-terminal residue" evidence="2">
    <location>
        <position position="1"/>
    </location>
</feature>
<feature type="region of interest" description="Disordered" evidence="1">
    <location>
        <begin position="1"/>
        <end position="21"/>
    </location>
</feature>
<proteinExistence type="predicted"/>
<evidence type="ECO:0008006" key="4">
    <source>
        <dbReference type="Google" id="ProtNLM"/>
    </source>
</evidence>
<evidence type="ECO:0000313" key="3">
    <source>
        <dbReference type="Proteomes" id="UP001189429"/>
    </source>
</evidence>
<feature type="region of interest" description="Disordered" evidence="1">
    <location>
        <begin position="132"/>
        <end position="211"/>
    </location>
</feature>
<reference evidence="2" key="1">
    <citation type="submission" date="2023-10" db="EMBL/GenBank/DDBJ databases">
        <authorList>
            <person name="Chen Y."/>
            <person name="Shah S."/>
            <person name="Dougan E. K."/>
            <person name="Thang M."/>
            <person name="Chan C."/>
        </authorList>
    </citation>
    <scope>NUCLEOTIDE SEQUENCE [LARGE SCALE GENOMIC DNA]</scope>
</reference>
<name>A0ABN9P9P4_9DINO</name>